<accession>A0A7C4B8R4</accession>
<gene>
    <name evidence="2" type="ORF">ENV17_01435</name>
</gene>
<comment type="caution">
    <text evidence="2">The sequence shown here is derived from an EMBL/GenBank/DDBJ whole genome shotgun (WGS) entry which is preliminary data.</text>
</comment>
<proteinExistence type="predicted"/>
<organism evidence="2">
    <name type="scientific">Thermofilum pendens</name>
    <dbReference type="NCBI Taxonomy" id="2269"/>
    <lineage>
        <taxon>Archaea</taxon>
        <taxon>Thermoproteota</taxon>
        <taxon>Thermoprotei</taxon>
        <taxon>Thermofilales</taxon>
        <taxon>Thermofilaceae</taxon>
        <taxon>Thermofilum</taxon>
    </lineage>
</organism>
<keyword evidence="1" id="KW-0812">Transmembrane</keyword>
<dbReference type="AlphaFoldDB" id="A0A7C4B8R4"/>
<evidence type="ECO:0000256" key="1">
    <source>
        <dbReference type="SAM" id="Phobius"/>
    </source>
</evidence>
<sequence length="103" mass="11490">MAKVRKSDWVQASLLILSLCFAIVHDVLAAPLYWTFAWALLIMAVLFVLAGAAGAMPGEKRREEGESEEIGTEGLVEELRWRMRLGGSLSPEELEERIFQVGE</sequence>
<protein>
    <submittedName>
        <fullName evidence="2">Uncharacterized protein</fullName>
    </submittedName>
</protein>
<feature type="transmembrane region" description="Helical" evidence="1">
    <location>
        <begin position="32"/>
        <end position="53"/>
    </location>
</feature>
<keyword evidence="1" id="KW-0472">Membrane</keyword>
<keyword evidence="1" id="KW-1133">Transmembrane helix</keyword>
<name>A0A7C4B8R4_THEPE</name>
<reference evidence="2" key="1">
    <citation type="journal article" date="2020" name="mSystems">
        <title>Genome- and Community-Level Interaction Insights into Carbon Utilization and Element Cycling Functions of Hydrothermarchaeota in Hydrothermal Sediment.</title>
        <authorList>
            <person name="Zhou Z."/>
            <person name="Liu Y."/>
            <person name="Xu W."/>
            <person name="Pan J."/>
            <person name="Luo Z.H."/>
            <person name="Li M."/>
        </authorList>
    </citation>
    <scope>NUCLEOTIDE SEQUENCE [LARGE SCALE GENOMIC DNA]</scope>
    <source>
        <strain evidence="2">SpSt-735</strain>
    </source>
</reference>
<evidence type="ECO:0000313" key="2">
    <source>
        <dbReference type="EMBL" id="HGI43035.1"/>
    </source>
</evidence>
<dbReference type="EMBL" id="DTFI01000044">
    <property type="protein sequence ID" value="HGI43035.1"/>
    <property type="molecule type" value="Genomic_DNA"/>
</dbReference>